<dbReference type="Proteomes" id="UP000749040">
    <property type="component" value="Unassembled WGS sequence"/>
</dbReference>
<dbReference type="Pfam" id="PF03992">
    <property type="entry name" value="ABM"/>
    <property type="match status" value="1"/>
</dbReference>
<dbReference type="Gene3D" id="3.30.70.100">
    <property type="match status" value="2"/>
</dbReference>
<evidence type="ECO:0000313" key="2">
    <source>
        <dbReference type="EMBL" id="MBM9503461.1"/>
    </source>
</evidence>
<keyword evidence="3" id="KW-1185">Reference proteome</keyword>
<feature type="domain" description="ABM" evidence="1">
    <location>
        <begin position="137"/>
        <end position="184"/>
    </location>
</feature>
<dbReference type="EMBL" id="JADKYB010000001">
    <property type="protein sequence ID" value="MBM9503461.1"/>
    <property type="molecule type" value="Genomic_DNA"/>
</dbReference>
<evidence type="ECO:0000259" key="1">
    <source>
        <dbReference type="Pfam" id="PF03992"/>
    </source>
</evidence>
<organism evidence="2 3">
    <name type="scientific">Actinacidiphila acididurans</name>
    <dbReference type="NCBI Taxonomy" id="2784346"/>
    <lineage>
        <taxon>Bacteria</taxon>
        <taxon>Bacillati</taxon>
        <taxon>Actinomycetota</taxon>
        <taxon>Actinomycetes</taxon>
        <taxon>Kitasatosporales</taxon>
        <taxon>Streptomycetaceae</taxon>
        <taxon>Actinacidiphila</taxon>
    </lineage>
</organism>
<reference evidence="2 3" key="1">
    <citation type="submission" date="2021-01" db="EMBL/GenBank/DDBJ databases">
        <title>Streptomyces acididurans sp. nov., isolated from a peat swamp forest soil.</title>
        <authorList>
            <person name="Chantavorakit T."/>
            <person name="Duangmal K."/>
        </authorList>
    </citation>
    <scope>NUCLEOTIDE SEQUENCE [LARGE SCALE GENOMIC DNA]</scope>
    <source>
        <strain evidence="2 3">KK5PA1</strain>
    </source>
</reference>
<comment type="caution">
    <text evidence="2">The sequence shown here is derived from an EMBL/GenBank/DDBJ whole genome shotgun (WGS) entry which is preliminary data.</text>
</comment>
<gene>
    <name evidence="2" type="ORF">ITX44_02730</name>
</gene>
<keyword evidence="2" id="KW-0560">Oxidoreductase</keyword>
<accession>A0ABS2TKC3</accession>
<name>A0ABS2TKC3_9ACTN</name>
<sequence>MPQKITSAPPDVRRADSTHVHVAQWYVPDRESGIDALQEAVTQLRTTPWPTGILSFGGYLSTEHDTVLTYAQSADAAAHRAFTAGLKGLAGAQTVEYTLYRAIVLDTGPVVPASFVVAAFDVDGPGPQEGIVASIADALERAPAAQHPGLISANFHRSTDGSRVLNYAEWTSDEAHAAFLAGATRTATLRATHDTPGVRPIGFKRYHLLHSLTA</sequence>
<keyword evidence="2" id="KW-0503">Monooxygenase</keyword>
<dbReference type="SUPFAM" id="SSF54909">
    <property type="entry name" value="Dimeric alpha+beta barrel"/>
    <property type="match status" value="1"/>
</dbReference>
<dbReference type="RefSeq" id="WP_205355301.1">
    <property type="nucleotide sequence ID" value="NZ_JADKYB010000001.1"/>
</dbReference>
<protein>
    <submittedName>
        <fullName evidence="2">Antibiotic biosynthesis monooxygenase</fullName>
    </submittedName>
</protein>
<evidence type="ECO:0000313" key="3">
    <source>
        <dbReference type="Proteomes" id="UP000749040"/>
    </source>
</evidence>
<dbReference type="GO" id="GO:0004497">
    <property type="term" value="F:monooxygenase activity"/>
    <property type="evidence" value="ECO:0007669"/>
    <property type="project" value="UniProtKB-KW"/>
</dbReference>
<dbReference type="InterPro" id="IPR007138">
    <property type="entry name" value="ABM_dom"/>
</dbReference>
<dbReference type="InterPro" id="IPR011008">
    <property type="entry name" value="Dimeric_a/b-barrel"/>
</dbReference>
<proteinExistence type="predicted"/>